<sequence>MEAGTLERTLTELDHVRLLNLLRRDTRGDGSSQQVRAVEDLLDASALVPSREVAPDVVTMYSQVLVQDIQTGQRNTLTLCYPADAEPAVGFVSVLSPVGSALLGLRVGSTARWATPAGDDKAAEILAILFQPEASGDYAM</sequence>
<dbReference type="Proteomes" id="UP001336250">
    <property type="component" value="Unassembled WGS sequence"/>
</dbReference>
<protein>
    <submittedName>
        <fullName evidence="2">GreA/GreB family elongation factor</fullName>
    </submittedName>
</protein>
<feature type="domain" description="Transcription elongation factor GreA/GreB C-terminal" evidence="1">
    <location>
        <begin position="55"/>
        <end position="128"/>
    </location>
</feature>
<dbReference type="Gene3D" id="3.10.50.30">
    <property type="entry name" value="Transcription elongation factor, GreA/GreB, C-terminal domain"/>
    <property type="match status" value="1"/>
</dbReference>
<dbReference type="GO" id="GO:0006354">
    <property type="term" value="P:DNA-templated transcription elongation"/>
    <property type="evidence" value="ECO:0007669"/>
    <property type="project" value="TreeGrafter"/>
</dbReference>
<dbReference type="RefSeq" id="WP_332292213.1">
    <property type="nucleotide sequence ID" value="NZ_JAZIBG010000048.1"/>
</dbReference>
<dbReference type="EMBL" id="JAZIBG010000048">
    <property type="protein sequence ID" value="MEF7616663.1"/>
    <property type="molecule type" value="Genomic_DNA"/>
</dbReference>
<dbReference type="Pfam" id="PF01272">
    <property type="entry name" value="GreA_GreB"/>
    <property type="match status" value="1"/>
</dbReference>
<proteinExistence type="predicted"/>
<dbReference type="GO" id="GO:0003677">
    <property type="term" value="F:DNA binding"/>
    <property type="evidence" value="ECO:0007669"/>
    <property type="project" value="InterPro"/>
</dbReference>
<accession>A0AAW9Q9J9</accession>
<dbReference type="AlphaFoldDB" id="A0AAW9Q9J9"/>
<dbReference type="PANTHER" id="PTHR30437:SF5">
    <property type="entry name" value="REGULATOR OF NUCLEOSIDE DIPHOSPHATE KINASE"/>
    <property type="match status" value="1"/>
</dbReference>
<dbReference type="SUPFAM" id="SSF54534">
    <property type="entry name" value="FKBP-like"/>
    <property type="match status" value="1"/>
</dbReference>
<dbReference type="PANTHER" id="PTHR30437">
    <property type="entry name" value="TRANSCRIPTION ELONGATION FACTOR GREA"/>
    <property type="match status" value="1"/>
</dbReference>
<organism evidence="2 3">
    <name type="scientific">Aquincola agrisoli</name>
    <dbReference type="NCBI Taxonomy" id="3119538"/>
    <lineage>
        <taxon>Bacteria</taxon>
        <taxon>Pseudomonadati</taxon>
        <taxon>Pseudomonadota</taxon>
        <taxon>Betaproteobacteria</taxon>
        <taxon>Burkholderiales</taxon>
        <taxon>Sphaerotilaceae</taxon>
        <taxon>Aquincola</taxon>
    </lineage>
</organism>
<evidence type="ECO:0000259" key="1">
    <source>
        <dbReference type="Pfam" id="PF01272"/>
    </source>
</evidence>
<comment type="caution">
    <text evidence="2">The sequence shown here is derived from an EMBL/GenBank/DDBJ whole genome shotgun (WGS) entry which is preliminary data.</text>
</comment>
<keyword evidence="3" id="KW-1185">Reference proteome</keyword>
<dbReference type="InterPro" id="IPR036953">
    <property type="entry name" value="GreA/GreB_C_sf"/>
</dbReference>
<dbReference type="InterPro" id="IPR023459">
    <property type="entry name" value="Tscrpt_elong_fac_GreA/B_fam"/>
</dbReference>
<evidence type="ECO:0000313" key="3">
    <source>
        <dbReference type="Proteomes" id="UP001336250"/>
    </source>
</evidence>
<dbReference type="GO" id="GO:0070063">
    <property type="term" value="F:RNA polymerase binding"/>
    <property type="evidence" value="ECO:0007669"/>
    <property type="project" value="InterPro"/>
</dbReference>
<dbReference type="GO" id="GO:0003746">
    <property type="term" value="F:translation elongation factor activity"/>
    <property type="evidence" value="ECO:0007669"/>
    <property type="project" value="UniProtKB-KW"/>
</dbReference>
<gene>
    <name evidence="2" type="ORF">V4F39_22305</name>
</gene>
<name>A0AAW9Q9J9_9BURK</name>
<reference evidence="2 3" key="1">
    <citation type="submission" date="2024-02" db="EMBL/GenBank/DDBJ databases">
        <title>Genome sequence of Aquincola sp. MAHUQ-54.</title>
        <authorList>
            <person name="Huq M.A."/>
        </authorList>
    </citation>
    <scope>NUCLEOTIDE SEQUENCE [LARGE SCALE GENOMIC DNA]</scope>
    <source>
        <strain evidence="2 3">MAHUQ-54</strain>
    </source>
</reference>
<keyword evidence="2" id="KW-0648">Protein biosynthesis</keyword>
<evidence type="ECO:0000313" key="2">
    <source>
        <dbReference type="EMBL" id="MEF7616663.1"/>
    </source>
</evidence>
<keyword evidence="2" id="KW-0251">Elongation factor</keyword>
<dbReference type="InterPro" id="IPR001437">
    <property type="entry name" value="Tscrpt_elong_fac_GreA/B_C"/>
</dbReference>
<dbReference type="GO" id="GO:0032784">
    <property type="term" value="P:regulation of DNA-templated transcription elongation"/>
    <property type="evidence" value="ECO:0007669"/>
    <property type="project" value="InterPro"/>
</dbReference>